<comment type="caution">
    <text evidence="1">The sequence shown here is derived from an EMBL/GenBank/DDBJ whole genome shotgun (WGS) entry which is preliminary data.</text>
</comment>
<sequence length="69" mass="7805">MLGYGLCGYFKIAVVIALRQTSPSWNMLTQDLGAENGERWHKLLRHELQCFFASKFLFGGCKLGPNMLP</sequence>
<proteinExistence type="predicted"/>
<reference evidence="1" key="1">
    <citation type="submission" date="2020-06" db="EMBL/GenBank/DDBJ databases">
        <authorList>
            <person name="Li T."/>
            <person name="Hu X."/>
            <person name="Zhang T."/>
            <person name="Song X."/>
            <person name="Zhang H."/>
            <person name="Dai N."/>
            <person name="Sheng W."/>
            <person name="Hou X."/>
            <person name="Wei L."/>
        </authorList>
    </citation>
    <scope>NUCLEOTIDE SEQUENCE</scope>
    <source>
        <strain evidence="1">G02</strain>
        <tissue evidence="1">Leaf</tissue>
    </source>
</reference>
<accession>A0AAW2KSC8</accession>
<protein>
    <submittedName>
        <fullName evidence="1">Uncharacterized protein</fullName>
    </submittedName>
</protein>
<dbReference type="EMBL" id="JACGWJ010000027">
    <property type="protein sequence ID" value="KAL0309959.1"/>
    <property type="molecule type" value="Genomic_DNA"/>
</dbReference>
<organism evidence="1">
    <name type="scientific">Sesamum radiatum</name>
    <name type="common">Black benniseed</name>
    <dbReference type="NCBI Taxonomy" id="300843"/>
    <lineage>
        <taxon>Eukaryota</taxon>
        <taxon>Viridiplantae</taxon>
        <taxon>Streptophyta</taxon>
        <taxon>Embryophyta</taxon>
        <taxon>Tracheophyta</taxon>
        <taxon>Spermatophyta</taxon>
        <taxon>Magnoliopsida</taxon>
        <taxon>eudicotyledons</taxon>
        <taxon>Gunneridae</taxon>
        <taxon>Pentapetalae</taxon>
        <taxon>asterids</taxon>
        <taxon>lamiids</taxon>
        <taxon>Lamiales</taxon>
        <taxon>Pedaliaceae</taxon>
        <taxon>Sesamum</taxon>
    </lineage>
</organism>
<name>A0AAW2KSC8_SESRA</name>
<gene>
    <name evidence="1" type="ORF">Sradi_5938200</name>
</gene>
<evidence type="ECO:0000313" key="1">
    <source>
        <dbReference type="EMBL" id="KAL0309959.1"/>
    </source>
</evidence>
<reference evidence="1" key="2">
    <citation type="journal article" date="2024" name="Plant">
        <title>Genomic evolution and insights into agronomic trait innovations of Sesamum species.</title>
        <authorList>
            <person name="Miao H."/>
            <person name="Wang L."/>
            <person name="Qu L."/>
            <person name="Liu H."/>
            <person name="Sun Y."/>
            <person name="Le M."/>
            <person name="Wang Q."/>
            <person name="Wei S."/>
            <person name="Zheng Y."/>
            <person name="Lin W."/>
            <person name="Duan Y."/>
            <person name="Cao H."/>
            <person name="Xiong S."/>
            <person name="Wang X."/>
            <person name="Wei L."/>
            <person name="Li C."/>
            <person name="Ma Q."/>
            <person name="Ju M."/>
            <person name="Zhao R."/>
            <person name="Li G."/>
            <person name="Mu C."/>
            <person name="Tian Q."/>
            <person name="Mei H."/>
            <person name="Zhang T."/>
            <person name="Gao T."/>
            <person name="Zhang H."/>
        </authorList>
    </citation>
    <scope>NUCLEOTIDE SEQUENCE</scope>
    <source>
        <strain evidence="1">G02</strain>
    </source>
</reference>
<dbReference type="AlphaFoldDB" id="A0AAW2KSC8"/>